<dbReference type="Pfam" id="PF00270">
    <property type="entry name" value="DEAD"/>
    <property type="match status" value="1"/>
</dbReference>
<dbReference type="InterPro" id="IPR001650">
    <property type="entry name" value="Helicase_C-like"/>
</dbReference>
<dbReference type="SUPFAM" id="SSF52540">
    <property type="entry name" value="P-loop containing nucleoside triphosphate hydrolases"/>
    <property type="match status" value="2"/>
</dbReference>
<dbReference type="KEGG" id="sace:GIY23_20610"/>
<name>A0A5Q3QCI0_9PSEU</name>
<dbReference type="GO" id="GO:0004386">
    <property type="term" value="F:helicase activity"/>
    <property type="evidence" value="ECO:0007669"/>
    <property type="project" value="UniProtKB-KW"/>
</dbReference>
<evidence type="ECO:0000313" key="5">
    <source>
        <dbReference type="EMBL" id="QGK71600.1"/>
    </source>
</evidence>
<dbReference type="GO" id="GO:0003677">
    <property type="term" value="F:DNA binding"/>
    <property type="evidence" value="ECO:0007669"/>
    <property type="project" value="TreeGrafter"/>
</dbReference>
<dbReference type="SMART" id="SM00490">
    <property type="entry name" value="HELICc"/>
    <property type="match status" value="1"/>
</dbReference>
<dbReference type="PANTHER" id="PTHR47962">
    <property type="entry name" value="ATP-DEPENDENT HELICASE LHR-RELATED-RELATED"/>
    <property type="match status" value="1"/>
</dbReference>
<accession>A0A5Q3QCI0</accession>
<dbReference type="CDD" id="cd17923">
    <property type="entry name" value="DEXHc_Hrq1-like"/>
    <property type="match status" value="1"/>
</dbReference>
<dbReference type="InterPro" id="IPR018973">
    <property type="entry name" value="MZB"/>
</dbReference>
<keyword evidence="5" id="KW-0347">Helicase</keyword>
<sequence>MDAFRVHEQLIRDYRSFSEGFVEIRDERVRGHVQRQLSRGAQWPPPWLALNPSFARGGGVGDLVSAGQLHPECERIFRVGKPPTGEGGHPLVLHQHQSEAIETAATGESYVLTTGTGSGKSLSYIVPIVDRVLREGSGRGIQAIVVYPMNALANSQMEELAKFLVAGYPDGSQPVTFGRYTGQEDDEARRRILQNPPDILLTNYVMLELILTRPEERRQLIQQARGLRFLVLDELHTYRGRQGADVAMLVRRTRDACQAANTLQCVGTSATMATGETRAEQRVAVAEVASKIFGVTVRPDAVIGETLSRTSIEHVTDSAQLAERVRARGDAESDDSALHADFDTLRGDPLVTWIENTFGLAEEPHTRALVRRNPNTVELAAANLSEITGIDAESCGNAIRATLLAGSRVRDPNNNRPLFAFRLHQFLSKGGSVYATLESVESRSIESDFQVELPGERRLYPLAFCRECGQDYLMVTRERAGSAEEMFKARHGLRPSDEHDGYLYISSENPWPQDPIAEDRLPFSWLERFPGGTQVIKARQGDVPRRKWLLPDGTAATPDDPGTTVAAWIPGSFRFCLTCGVAYEAARSSELAKLVTLDKEGRSSAMSIIASSVLRSLHSVTDPEFADDAKKLLTFVDNRQDASLQAGHFNDFALVVQLRAAMYRAATEATSLSTLDLAPAVTKALGLDADDYAMSPNSIPLRSRAERALRNVVEYRAMRDLQYGWRVTLPNLEQTGLLLIEYEGLDELAAMDALWSKVDPHLGAAAPRVRKEIIKVLFDEMRRVLALESEVLTPDFVDRLRRESRDQLVGLWSVSEREPDPPIGIAIPGPGGKGAPRNALHLTGRGAYGRWLRQEERFGVKLSTTDADQVIENLLGVLHDQGYLTEVAELGRTGYRLNVSLMVLRPGDGESGVTNPIRQRFGADRKPRVVPYFRDLYRDTARELAGFRAAEHTAQVRADTREEREQEFSSAKLPLLFCSPTMELGVDIRSLNAVGLRNVPPTPANYAQRSGRAGRSGQPALVVTYCSSGNSHDTYYFERSDLMVAGKVQPPRLDLANEDLVRSHVHAIWLAETGRKLGTSMSDLLDLDLPEFPIIDEVRADLSDADAQRRALAAAEHMLKPLYEQFGQEAWWHPQWVAEAVEQALVAFDAACTRWRQLYLTVRAELDAAAVHAQDASAKATARQDADQRWREARQRMELLLNQSDNSGQSDFYPYRYLASEGFLPGYSFPRLPLAAYIPGMRGRGNTWLQRPRFLALSEFGPKALIYHEGARYEVRRINLPRGRDGAGAGEVVRSQARVCASCGYHHPREEGADVCDHCDAPLGKALQEMLHMQTVVTRRRERISADEEERNRVGFDMLTSYRFVRRGRTPGYLAGRVADENDDATVAELYYGDAAELRVINLGRKRRKNKDVHGFWLDLVQGTWLNEADTDTDTSEDDDSPKAADVKTKARVVPFVEDRRNILVFRWNDAVDQVPSASSPTNVESTTLQFALERGIEAVFQLEDSELTSELLPDQGLRGRTMFIEAAEGGAGVLRRIQAEPDSLTEAARESLRIIHADPDTGEDRTDACVKGCYRCLLSYGNQGVHELIDRRRAVPHLLTLARSRVRPVPTEASQDHKADPGIVDQAAGSRAQQLLRLIVERDLRPPEKVDVEVTGYRGRVDLVYRVNGITTAVVLDDPGGGHQPDTSMLQLERGWNVIRVKEDEDIETVIVGNPSVFGYEA</sequence>
<gene>
    <name evidence="5" type="ORF">GIY23_20610</name>
</gene>
<dbReference type="Pfam" id="PF00271">
    <property type="entry name" value="Helicase_C"/>
    <property type="match status" value="1"/>
</dbReference>
<protein>
    <submittedName>
        <fullName evidence="5">DEAD/DEAH box helicase</fullName>
    </submittedName>
</protein>
<evidence type="ECO:0000313" key="6">
    <source>
        <dbReference type="Proteomes" id="UP000371041"/>
    </source>
</evidence>
<evidence type="ECO:0000259" key="4">
    <source>
        <dbReference type="PROSITE" id="PS51194"/>
    </source>
</evidence>
<dbReference type="GO" id="GO:0016887">
    <property type="term" value="F:ATP hydrolysis activity"/>
    <property type="evidence" value="ECO:0007669"/>
    <property type="project" value="TreeGrafter"/>
</dbReference>
<dbReference type="PANTHER" id="PTHR47962:SF5">
    <property type="entry name" value="ATP-DEPENDENT HELICASE LHR-RELATED"/>
    <property type="match status" value="1"/>
</dbReference>
<proteinExistence type="predicted"/>
<keyword evidence="6" id="KW-1185">Reference proteome</keyword>
<dbReference type="InterPro" id="IPR014001">
    <property type="entry name" value="Helicase_ATP-bd"/>
</dbReference>
<keyword evidence="1" id="KW-0547">Nucleotide-binding</keyword>
<dbReference type="EMBL" id="CP045929">
    <property type="protein sequence ID" value="QGK71600.1"/>
    <property type="molecule type" value="Genomic_DNA"/>
</dbReference>
<dbReference type="PROSITE" id="PS51192">
    <property type="entry name" value="HELICASE_ATP_BIND_1"/>
    <property type="match status" value="1"/>
</dbReference>
<dbReference type="Proteomes" id="UP000371041">
    <property type="component" value="Chromosome"/>
</dbReference>
<dbReference type="Pfam" id="PF09369">
    <property type="entry name" value="MZB"/>
    <property type="match status" value="1"/>
</dbReference>
<evidence type="ECO:0000256" key="2">
    <source>
        <dbReference type="ARBA" id="ARBA00022840"/>
    </source>
</evidence>
<keyword evidence="2" id="KW-0067">ATP-binding</keyword>
<reference evidence="6" key="1">
    <citation type="submission" date="2019-11" db="EMBL/GenBank/DDBJ databases">
        <title>The complete genome sequence of Saccharopolyspora sp. E2A.</title>
        <authorList>
            <person name="Zhang G."/>
        </authorList>
    </citation>
    <scope>NUCLEOTIDE SEQUENCE [LARGE SCALE GENOMIC DNA]</scope>
    <source>
        <strain evidence="6">E2A</strain>
    </source>
</reference>
<feature type="domain" description="Helicase ATP-binding" evidence="3">
    <location>
        <begin position="101"/>
        <end position="290"/>
    </location>
</feature>
<dbReference type="GO" id="GO:0005524">
    <property type="term" value="F:ATP binding"/>
    <property type="evidence" value="ECO:0007669"/>
    <property type="project" value="UniProtKB-KW"/>
</dbReference>
<dbReference type="InterPro" id="IPR027417">
    <property type="entry name" value="P-loop_NTPase"/>
</dbReference>
<evidence type="ECO:0000259" key="3">
    <source>
        <dbReference type="PROSITE" id="PS51192"/>
    </source>
</evidence>
<feature type="domain" description="Helicase C-terminal" evidence="4">
    <location>
        <begin position="916"/>
        <end position="1061"/>
    </location>
</feature>
<dbReference type="Gene3D" id="3.40.50.300">
    <property type="entry name" value="P-loop containing nucleotide triphosphate hydrolases"/>
    <property type="match status" value="2"/>
</dbReference>
<dbReference type="InterPro" id="IPR011545">
    <property type="entry name" value="DEAD/DEAH_box_helicase_dom"/>
</dbReference>
<keyword evidence="5" id="KW-0378">Hydrolase</keyword>
<dbReference type="SMART" id="SM00487">
    <property type="entry name" value="DEXDc"/>
    <property type="match status" value="1"/>
</dbReference>
<dbReference type="PROSITE" id="PS51194">
    <property type="entry name" value="HELICASE_CTER"/>
    <property type="match status" value="1"/>
</dbReference>
<dbReference type="InterPro" id="IPR052511">
    <property type="entry name" value="ATP-dep_Helicase"/>
</dbReference>
<evidence type="ECO:0000256" key="1">
    <source>
        <dbReference type="ARBA" id="ARBA00022741"/>
    </source>
</evidence>
<organism evidence="5 6">
    <name type="scientific">Allosaccharopolyspora coralli</name>
    <dbReference type="NCBI Taxonomy" id="2665642"/>
    <lineage>
        <taxon>Bacteria</taxon>
        <taxon>Bacillati</taxon>
        <taxon>Actinomycetota</taxon>
        <taxon>Actinomycetes</taxon>
        <taxon>Pseudonocardiales</taxon>
        <taxon>Pseudonocardiaceae</taxon>
        <taxon>Allosaccharopolyspora</taxon>
    </lineage>
</organism>